<dbReference type="InterPro" id="IPR013320">
    <property type="entry name" value="ConA-like_dom_sf"/>
</dbReference>
<dbReference type="PANTHER" id="PTHR10963">
    <property type="entry name" value="GLYCOSYL HYDROLASE-RELATED"/>
    <property type="match status" value="1"/>
</dbReference>
<evidence type="ECO:0000313" key="5">
    <source>
        <dbReference type="Proteomes" id="UP001172684"/>
    </source>
</evidence>
<sequence length="510" mass="54069">MSFSTIIFGLLALANFSIAGYVLQDNYTPNNFFSMFDFFTAPDPTHGFVKYVDQATAQRTGLIKTAAGSVYMGVDSTNVTPGGRPSVRITSKKSYNTGLIILDLAHMPASICGTWPAFWTVGPNWPHSGEIDIIEGVNEQQSNSMALHTGPGCGISNNGAFTGSIVHPSCDVWAGNQPANSGCSIHSSNTQTYGNGFNAVGGGVYVTEWTNKYISIFHFPRNRIPADITQGRPNPAGWGKPLAQFQGGCNFEASFKNQQIVFDTTFCGDWAGNVWAGSSCASKAPTCNAFVQNNPSAFRDSFWTVNSLKVYSNTGVFEAPDNTTVPEESSAVSTYPAVSTTFATQTSAPVSAPSSFSFQFWRRPGGNATKTAPSPIPNNATTPIGTGSRLPPVTLTTSIYVTVAGNAEKTTTAEKSSAIETSLPAESTFFAEPTSSAEASAPAETSIPAEPTTVAPSVTSAPASTAAPTSPNPTSTTSPPWGYYPGRRNRRPNRRHLMEHRRAHGVGDLS</sequence>
<feature type="chain" id="PRO_5045868783" description="GH16 domain-containing protein" evidence="2">
    <location>
        <begin position="20"/>
        <end position="510"/>
    </location>
</feature>
<feature type="region of interest" description="Disordered" evidence="1">
    <location>
        <begin position="367"/>
        <end position="390"/>
    </location>
</feature>
<keyword evidence="2" id="KW-0732">Signal</keyword>
<dbReference type="Gene3D" id="2.60.120.200">
    <property type="match status" value="1"/>
</dbReference>
<feature type="compositionally biased region" description="Basic residues" evidence="1">
    <location>
        <begin position="487"/>
        <end position="504"/>
    </location>
</feature>
<evidence type="ECO:0000256" key="2">
    <source>
        <dbReference type="SAM" id="SignalP"/>
    </source>
</evidence>
<dbReference type="PROSITE" id="PS51762">
    <property type="entry name" value="GH16_2"/>
    <property type="match status" value="1"/>
</dbReference>
<name>A0ABQ9P2V4_9PEZI</name>
<gene>
    <name evidence="4" type="ORF">H2201_000768</name>
</gene>
<organism evidence="4 5">
    <name type="scientific">Coniosporium apollinis</name>
    <dbReference type="NCBI Taxonomy" id="61459"/>
    <lineage>
        <taxon>Eukaryota</taxon>
        <taxon>Fungi</taxon>
        <taxon>Dikarya</taxon>
        <taxon>Ascomycota</taxon>
        <taxon>Pezizomycotina</taxon>
        <taxon>Dothideomycetes</taxon>
        <taxon>Dothideomycetes incertae sedis</taxon>
        <taxon>Coniosporium</taxon>
    </lineage>
</organism>
<evidence type="ECO:0000313" key="4">
    <source>
        <dbReference type="EMBL" id="KAJ9668942.1"/>
    </source>
</evidence>
<dbReference type="SUPFAM" id="SSF49899">
    <property type="entry name" value="Concanavalin A-like lectins/glucanases"/>
    <property type="match status" value="1"/>
</dbReference>
<dbReference type="EMBL" id="JAPDRL010000004">
    <property type="protein sequence ID" value="KAJ9668942.1"/>
    <property type="molecule type" value="Genomic_DNA"/>
</dbReference>
<evidence type="ECO:0000259" key="3">
    <source>
        <dbReference type="PROSITE" id="PS51762"/>
    </source>
</evidence>
<protein>
    <recommendedName>
        <fullName evidence="3">GH16 domain-containing protein</fullName>
    </recommendedName>
</protein>
<accession>A0ABQ9P2V4</accession>
<proteinExistence type="predicted"/>
<evidence type="ECO:0000256" key="1">
    <source>
        <dbReference type="SAM" id="MobiDB-lite"/>
    </source>
</evidence>
<feature type="signal peptide" evidence="2">
    <location>
        <begin position="1"/>
        <end position="19"/>
    </location>
</feature>
<dbReference type="InterPro" id="IPR050546">
    <property type="entry name" value="Glycosyl_Hydrlase_16"/>
</dbReference>
<dbReference type="PANTHER" id="PTHR10963:SF24">
    <property type="entry name" value="GLYCOSIDASE C21B10.07-RELATED"/>
    <property type="match status" value="1"/>
</dbReference>
<feature type="compositionally biased region" description="Polar residues" evidence="1">
    <location>
        <begin position="368"/>
        <end position="385"/>
    </location>
</feature>
<dbReference type="Pfam" id="PF26113">
    <property type="entry name" value="GH16_XgeA"/>
    <property type="match status" value="1"/>
</dbReference>
<reference evidence="4" key="1">
    <citation type="submission" date="2022-10" db="EMBL/GenBank/DDBJ databases">
        <title>Culturing micro-colonial fungi from biological soil crusts in the Mojave desert and describing Neophaeococcomyces mojavensis, and introducing the new genera and species Taxawa tesnikishii.</title>
        <authorList>
            <person name="Kurbessoian T."/>
            <person name="Stajich J.E."/>
        </authorList>
    </citation>
    <scope>NUCLEOTIDE SEQUENCE</scope>
    <source>
        <strain evidence="4">TK_1</strain>
    </source>
</reference>
<feature type="region of interest" description="Disordered" evidence="1">
    <location>
        <begin position="430"/>
        <end position="510"/>
    </location>
</feature>
<comment type="caution">
    <text evidence="4">The sequence shown here is derived from an EMBL/GenBank/DDBJ whole genome shotgun (WGS) entry which is preliminary data.</text>
</comment>
<keyword evidence="5" id="KW-1185">Reference proteome</keyword>
<dbReference type="CDD" id="cd02181">
    <property type="entry name" value="GH16_fungal_Lam16A_glucanase"/>
    <property type="match status" value="1"/>
</dbReference>
<feature type="domain" description="GH16" evidence="3">
    <location>
        <begin position="36"/>
        <end position="279"/>
    </location>
</feature>
<feature type="compositionally biased region" description="Low complexity" evidence="1">
    <location>
        <begin position="431"/>
        <end position="486"/>
    </location>
</feature>
<dbReference type="Proteomes" id="UP001172684">
    <property type="component" value="Unassembled WGS sequence"/>
</dbReference>
<dbReference type="InterPro" id="IPR000757">
    <property type="entry name" value="Beta-glucanase-like"/>
</dbReference>